<dbReference type="InterPro" id="IPR002656">
    <property type="entry name" value="Acyl_transf_3_dom"/>
</dbReference>
<reference evidence="3 4" key="1">
    <citation type="submission" date="2017-09" db="EMBL/GenBank/DDBJ databases">
        <title>Paracoccus alkalisoli sp. nov., isolated from saline alkaline soil.</title>
        <authorList>
            <person name="Dong X."/>
            <person name="Zhang G."/>
        </authorList>
    </citation>
    <scope>NUCLEOTIDE SEQUENCE [LARGE SCALE GENOMIC DNA]</scope>
    <source>
        <strain evidence="3 4">WN007</strain>
    </source>
</reference>
<sequence>MFMELRLSRSQKKGNFMSKFSSSNRLTYLETARGFASIIVVFHHFLLGFFPVLKDSVVQGGLKGTPLYVLVNGNGAVAFFFVLSGFVLTRKFYKKFSVSDLTASILKRLPRLMLPAGLSMMIGAIILIYFPEAYGAAAQLTGSAWLAAFASAGISEDFVPSFLDAAQRSLFVFLWPHHYYQYNSNLWTMVYEFYGSMLVFMLVAACCLKFFRKEYRVVALHILIAFLCISLGQMLFVPFVIGSLIAFFHCIRPSWFQMPSWSIVMIIVIMIAGYSVDYWSVLLLASTAAMLLLLCTPSLERWMSGPVGLFLGRLSFPLYLVHVLVIVSVTSAAYTSLSEYGLKHWEVLALCLALTWAVSLLAALPFMALEKAWVPALNRWSQLVIKRFSLLMPAVTRQVER</sequence>
<feature type="transmembrane region" description="Helical" evidence="1">
    <location>
        <begin position="347"/>
        <end position="369"/>
    </location>
</feature>
<feature type="transmembrane region" description="Helical" evidence="1">
    <location>
        <begin position="65"/>
        <end position="88"/>
    </location>
</feature>
<dbReference type="PANTHER" id="PTHR23028:SF134">
    <property type="entry name" value="PUTATIVE (AFU_ORTHOLOGUE AFUA_4G08520)-RELATED"/>
    <property type="match status" value="1"/>
</dbReference>
<dbReference type="GO" id="GO:0016747">
    <property type="term" value="F:acyltransferase activity, transferring groups other than amino-acyl groups"/>
    <property type="evidence" value="ECO:0007669"/>
    <property type="project" value="InterPro"/>
</dbReference>
<evidence type="ECO:0000313" key="3">
    <source>
        <dbReference type="EMBL" id="PAU96107.1"/>
    </source>
</evidence>
<accession>A0A2A2GGQ6</accession>
<feature type="transmembrane region" description="Helical" evidence="1">
    <location>
        <begin position="34"/>
        <end position="53"/>
    </location>
</feature>
<feature type="transmembrane region" description="Helical" evidence="1">
    <location>
        <begin position="193"/>
        <end position="211"/>
    </location>
</feature>
<evidence type="ECO:0000259" key="2">
    <source>
        <dbReference type="Pfam" id="PF01757"/>
    </source>
</evidence>
<keyword evidence="1" id="KW-0472">Membrane</keyword>
<comment type="caution">
    <text evidence="3">The sequence shown here is derived from an EMBL/GenBank/DDBJ whole genome shotgun (WGS) entry which is preliminary data.</text>
</comment>
<gene>
    <name evidence="3" type="ORF">CK240_15505</name>
</gene>
<dbReference type="OrthoDB" id="9796461at2"/>
<dbReference type="PANTHER" id="PTHR23028">
    <property type="entry name" value="ACETYLTRANSFERASE"/>
    <property type="match status" value="1"/>
</dbReference>
<name>A0A2A2GGQ6_9RHOB</name>
<feature type="transmembrane region" description="Helical" evidence="1">
    <location>
        <begin position="319"/>
        <end position="335"/>
    </location>
</feature>
<evidence type="ECO:0000313" key="4">
    <source>
        <dbReference type="Proteomes" id="UP000218023"/>
    </source>
</evidence>
<evidence type="ECO:0000256" key="1">
    <source>
        <dbReference type="SAM" id="Phobius"/>
    </source>
</evidence>
<feature type="transmembrane region" description="Helical" evidence="1">
    <location>
        <begin position="223"/>
        <end position="248"/>
    </location>
</feature>
<dbReference type="Pfam" id="PF01757">
    <property type="entry name" value="Acyl_transf_3"/>
    <property type="match status" value="1"/>
</dbReference>
<feature type="transmembrane region" description="Helical" evidence="1">
    <location>
        <begin position="254"/>
        <end position="274"/>
    </location>
</feature>
<keyword evidence="1" id="KW-1133">Transmembrane helix</keyword>
<feature type="transmembrane region" description="Helical" evidence="1">
    <location>
        <begin position="281"/>
        <end position="299"/>
    </location>
</feature>
<keyword evidence="1" id="KW-0812">Transmembrane</keyword>
<dbReference type="AlphaFoldDB" id="A0A2A2GGQ6"/>
<keyword evidence="4" id="KW-1185">Reference proteome</keyword>
<dbReference type="EMBL" id="NSJZ01000021">
    <property type="protein sequence ID" value="PAU96107.1"/>
    <property type="molecule type" value="Genomic_DNA"/>
</dbReference>
<dbReference type="InterPro" id="IPR050879">
    <property type="entry name" value="Acyltransferase_3"/>
</dbReference>
<dbReference type="RefSeq" id="WP_095641239.1">
    <property type="nucleotide sequence ID" value="NZ_NSJZ01000021.1"/>
</dbReference>
<feature type="domain" description="Acyltransferase 3" evidence="2">
    <location>
        <begin position="27"/>
        <end position="360"/>
    </location>
</feature>
<protein>
    <recommendedName>
        <fullName evidence="2">Acyltransferase 3 domain-containing protein</fullName>
    </recommendedName>
</protein>
<proteinExistence type="predicted"/>
<feature type="transmembrane region" description="Helical" evidence="1">
    <location>
        <begin position="109"/>
        <end position="130"/>
    </location>
</feature>
<dbReference type="Proteomes" id="UP000218023">
    <property type="component" value="Unassembled WGS sequence"/>
</dbReference>
<organism evidence="3 4">
    <name type="scientific">Paracoccus salipaludis</name>
    <dbReference type="NCBI Taxonomy" id="2032623"/>
    <lineage>
        <taxon>Bacteria</taxon>
        <taxon>Pseudomonadati</taxon>
        <taxon>Pseudomonadota</taxon>
        <taxon>Alphaproteobacteria</taxon>
        <taxon>Rhodobacterales</taxon>
        <taxon>Paracoccaceae</taxon>
        <taxon>Paracoccus</taxon>
    </lineage>
</organism>